<feature type="compositionally biased region" description="Low complexity" evidence="1">
    <location>
        <begin position="210"/>
        <end position="235"/>
    </location>
</feature>
<evidence type="ECO:0000256" key="1">
    <source>
        <dbReference type="SAM" id="MobiDB-lite"/>
    </source>
</evidence>
<sequence length="319" mass="32269">MLCAINLICILHLVHSRLDTCPAASAANGLPSLPDRMTIGLPRSEKPVTPKNGLRTPSAVGLAGATPPHQHHHHHHTNGTPTTPKSKTQISSVYTQLSSVRHSYAGNGSAPTTPTHGTGAQNGLRRTSLGSSHNLSTFGLHSPSERSPNGSNKPVRTTQIGTLASPIQRQPPNGTTVKPPPSKVVPPNRTNGVVTASKLNGLNGTAKRMAAGTTTGSSSIIRPPSSFGSSSSLASVGEPLKSKSAPLVVVPNGKLLTPAATGAATSDERETSGSSDSDKDTVVVNGGAIGTAGSCCSEESNLASAGNTNGSTANGIVGH</sequence>
<name>A0A8W7P3B4_ANOCL</name>
<protein>
    <submittedName>
        <fullName evidence="3">Uncharacterized protein</fullName>
    </submittedName>
</protein>
<feature type="region of interest" description="Disordered" evidence="1">
    <location>
        <begin position="259"/>
        <end position="284"/>
    </location>
</feature>
<evidence type="ECO:0000313" key="3">
    <source>
        <dbReference type="EnsemblMetazoa" id="ACOM025158-PA.1"/>
    </source>
</evidence>
<feature type="signal peptide" evidence="2">
    <location>
        <begin position="1"/>
        <end position="16"/>
    </location>
</feature>
<feature type="compositionally biased region" description="Basic and acidic residues" evidence="1">
    <location>
        <begin position="266"/>
        <end position="281"/>
    </location>
</feature>
<feature type="region of interest" description="Disordered" evidence="1">
    <location>
        <begin position="209"/>
        <end position="237"/>
    </location>
</feature>
<evidence type="ECO:0000256" key="2">
    <source>
        <dbReference type="SAM" id="SignalP"/>
    </source>
</evidence>
<dbReference type="EnsemblMetazoa" id="ACOM025158-RA">
    <property type="protein sequence ID" value="ACOM025158-PA.1"/>
    <property type="gene ID" value="ACOM025158"/>
</dbReference>
<accession>A0A8W7P3B4</accession>
<keyword evidence="2" id="KW-0732">Signal</keyword>
<proteinExistence type="predicted"/>
<dbReference type="VEuPathDB" id="VectorBase:ACON2_030900"/>
<organism evidence="3">
    <name type="scientific">Anopheles coluzzii</name>
    <name type="common">African malaria mosquito</name>
    <dbReference type="NCBI Taxonomy" id="1518534"/>
    <lineage>
        <taxon>Eukaryota</taxon>
        <taxon>Metazoa</taxon>
        <taxon>Ecdysozoa</taxon>
        <taxon>Arthropoda</taxon>
        <taxon>Hexapoda</taxon>
        <taxon>Insecta</taxon>
        <taxon>Pterygota</taxon>
        <taxon>Neoptera</taxon>
        <taxon>Endopterygota</taxon>
        <taxon>Diptera</taxon>
        <taxon>Nematocera</taxon>
        <taxon>Culicoidea</taxon>
        <taxon>Culicidae</taxon>
        <taxon>Anophelinae</taxon>
        <taxon>Anopheles</taxon>
    </lineage>
</organism>
<dbReference type="AlphaFoldDB" id="A0A8W7P3B4"/>
<dbReference type="Proteomes" id="UP000075882">
    <property type="component" value="Unassembled WGS sequence"/>
</dbReference>
<feature type="compositionally biased region" description="Polar residues" evidence="1">
    <location>
        <begin position="109"/>
        <end position="176"/>
    </location>
</feature>
<feature type="compositionally biased region" description="Polar residues" evidence="1">
    <location>
        <begin position="85"/>
        <end position="101"/>
    </location>
</feature>
<feature type="chain" id="PRO_5036461275" evidence="2">
    <location>
        <begin position="17"/>
        <end position="319"/>
    </location>
</feature>
<reference evidence="3" key="1">
    <citation type="submission" date="2022-08" db="UniProtKB">
        <authorList>
            <consortium name="EnsemblMetazoa"/>
        </authorList>
    </citation>
    <scope>IDENTIFICATION</scope>
</reference>
<feature type="region of interest" description="Disordered" evidence="1">
    <location>
        <begin position="25"/>
        <end position="196"/>
    </location>
</feature>
<feature type="region of interest" description="Disordered" evidence="1">
    <location>
        <begin position="299"/>
        <end position="319"/>
    </location>
</feature>